<gene>
    <name evidence="1" type="ORF">PHMEG_00025107</name>
</gene>
<dbReference type="Proteomes" id="UP000198211">
    <property type="component" value="Unassembled WGS sequence"/>
</dbReference>
<dbReference type="AlphaFoldDB" id="A0A225VCZ7"/>
<sequence>MDLLKKFDMIDCSIVATLPASSIVLEKETKLSAEAIAAQPFDSWIGWTTHIIVYDGTNKEVVYDLHTDVSFANTNEDCKSVTGYVSILADARVSWKSCRQDMVSLHTAQPELVAVSDGVK</sequence>
<comment type="caution">
    <text evidence="1">The sequence shown here is derived from an EMBL/GenBank/DDBJ whole genome shotgun (WGS) entry which is preliminary data.</text>
</comment>
<proteinExistence type="predicted"/>
<protein>
    <submittedName>
        <fullName evidence="1">Retrotransposon Tca5 Polyprotein</fullName>
    </submittedName>
</protein>
<dbReference type="OrthoDB" id="126161at2759"/>
<keyword evidence="2" id="KW-1185">Reference proteome</keyword>
<reference evidence="2" key="1">
    <citation type="submission" date="2017-03" db="EMBL/GenBank/DDBJ databases">
        <title>Phytopthora megakarya and P. palmivora, two closely related causual agents of cacao black pod achieved similar genome size and gene model numbers by different mechanisms.</title>
        <authorList>
            <person name="Ali S."/>
            <person name="Shao J."/>
            <person name="Larry D.J."/>
            <person name="Kronmiller B."/>
            <person name="Shen D."/>
            <person name="Strem M.D."/>
            <person name="Melnick R.L."/>
            <person name="Guiltinan M.J."/>
            <person name="Tyler B.M."/>
            <person name="Meinhardt L.W."/>
            <person name="Bailey B.A."/>
        </authorList>
    </citation>
    <scope>NUCLEOTIDE SEQUENCE [LARGE SCALE GENOMIC DNA]</scope>
    <source>
        <strain evidence="2">zdho120</strain>
    </source>
</reference>
<organism evidence="1 2">
    <name type="scientific">Phytophthora megakarya</name>
    <dbReference type="NCBI Taxonomy" id="4795"/>
    <lineage>
        <taxon>Eukaryota</taxon>
        <taxon>Sar</taxon>
        <taxon>Stramenopiles</taxon>
        <taxon>Oomycota</taxon>
        <taxon>Peronosporomycetes</taxon>
        <taxon>Peronosporales</taxon>
        <taxon>Peronosporaceae</taxon>
        <taxon>Phytophthora</taxon>
    </lineage>
</organism>
<evidence type="ECO:0000313" key="2">
    <source>
        <dbReference type="Proteomes" id="UP000198211"/>
    </source>
</evidence>
<dbReference type="EMBL" id="NBNE01005663">
    <property type="protein sequence ID" value="OWZ03202.1"/>
    <property type="molecule type" value="Genomic_DNA"/>
</dbReference>
<evidence type="ECO:0000313" key="1">
    <source>
        <dbReference type="EMBL" id="OWZ03202.1"/>
    </source>
</evidence>
<name>A0A225VCZ7_9STRA</name>
<accession>A0A225VCZ7</accession>